<keyword evidence="1" id="KW-0732">Signal</keyword>
<accession>A0AAE9DQ05</accession>
<name>A0AAE9DQ05_CAEBR</name>
<gene>
    <name evidence="2" type="ORF">L3Y34_019822</name>
</gene>
<evidence type="ECO:0000313" key="3">
    <source>
        <dbReference type="Proteomes" id="UP000827892"/>
    </source>
</evidence>
<dbReference type="AlphaFoldDB" id="A0AAE9DQ05"/>
<evidence type="ECO:0000256" key="1">
    <source>
        <dbReference type="SAM" id="SignalP"/>
    </source>
</evidence>
<dbReference type="EMBL" id="CP090892">
    <property type="protein sequence ID" value="ULU08862.1"/>
    <property type="molecule type" value="Genomic_DNA"/>
</dbReference>
<evidence type="ECO:0000313" key="2">
    <source>
        <dbReference type="EMBL" id="ULU08862.1"/>
    </source>
</evidence>
<dbReference type="Proteomes" id="UP000827892">
    <property type="component" value="Chromosome II"/>
</dbReference>
<organism evidence="2 3">
    <name type="scientific">Caenorhabditis briggsae</name>
    <dbReference type="NCBI Taxonomy" id="6238"/>
    <lineage>
        <taxon>Eukaryota</taxon>
        <taxon>Metazoa</taxon>
        <taxon>Ecdysozoa</taxon>
        <taxon>Nematoda</taxon>
        <taxon>Chromadorea</taxon>
        <taxon>Rhabditida</taxon>
        <taxon>Rhabditina</taxon>
        <taxon>Rhabditomorpha</taxon>
        <taxon>Rhabditoidea</taxon>
        <taxon>Rhabditidae</taxon>
        <taxon>Peloderinae</taxon>
        <taxon>Caenorhabditis</taxon>
    </lineage>
</organism>
<protein>
    <submittedName>
        <fullName evidence="2">Uncharacterized protein</fullName>
    </submittedName>
</protein>
<feature type="signal peptide" evidence="1">
    <location>
        <begin position="1"/>
        <end position="18"/>
    </location>
</feature>
<reference evidence="2 3" key="1">
    <citation type="submission" date="2022-05" db="EMBL/GenBank/DDBJ databases">
        <title>Chromosome-level reference genomes for two strains of Caenorhabditis briggsae: an improved platform for comparative genomics.</title>
        <authorList>
            <person name="Stevens L."/>
            <person name="Andersen E.C."/>
        </authorList>
    </citation>
    <scope>NUCLEOTIDE SEQUENCE [LARGE SCALE GENOMIC DNA]</scope>
    <source>
        <strain evidence="2">QX1410_ONT</strain>
        <tissue evidence="2">Whole-organism</tissue>
    </source>
</reference>
<sequence>MIHLLFLASSLFVLQVSTQLSAYETWTTDYIRYCEMIQSTNAATPLYRGVACGRDAWNVMSTFFPLRITSTMTLGLINVAYITTTALTDQSGFWNTCKPYMVRLFDGLWSDVTKACTLLVNPPWRFPNCTQDYDGAFVYRSGSGYCMKSKVCGATVEIDFLKSADNSSIIYTWTTTESEALIAQGYTKVGNCCGYSLLPNPAASNANLMNELSFP</sequence>
<feature type="chain" id="PRO_5042218191" evidence="1">
    <location>
        <begin position="19"/>
        <end position="215"/>
    </location>
</feature>
<proteinExistence type="predicted"/>